<reference evidence="2" key="1">
    <citation type="journal article" date="2010" name="Science">
        <title>Signatures of adaptation to obligate biotrophy in the Hyaloperonospora arabidopsidis genome.</title>
        <authorList>
            <person name="Baxter L."/>
            <person name="Tripathy S."/>
            <person name="Ishaque N."/>
            <person name="Boot N."/>
            <person name="Cabral A."/>
            <person name="Kemen E."/>
            <person name="Thines M."/>
            <person name="Ah-Fong A."/>
            <person name="Anderson R."/>
            <person name="Badejoko W."/>
            <person name="Bittner-Eddy P."/>
            <person name="Boore J.L."/>
            <person name="Chibucos M.C."/>
            <person name="Coates M."/>
            <person name="Dehal P."/>
            <person name="Delehaunty K."/>
            <person name="Dong S."/>
            <person name="Downton P."/>
            <person name="Dumas B."/>
            <person name="Fabro G."/>
            <person name="Fronick C."/>
            <person name="Fuerstenberg S.I."/>
            <person name="Fulton L."/>
            <person name="Gaulin E."/>
            <person name="Govers F."/>
            <person name="Hughes L."/>
            <person name="Humphray S."/>
            <person name="Jiang R.H."/>
            <person name="Judelson H."/>
            <person name="Kamoun S."/>
            <person name="Kyung K."/>
            <person name="Meijer H."/>
            <person name="Minx P."/>
            <person name="Morris P."/>
            <person name="Nelson J."/>
            <person name="Phuntumart V."/>
            <person name="Qutob D."/>
            <person name="Rehmany A."/>
            <person name="Rougon-Cardoso A."/>
            <person name="Ryden P."/>
            <person name="Torto-Alalibo T."/>
            <person name="Studholme D."/>
            <person name="Wang Y."/>
            <person name="Win J."/>
            <person name="Wood J."/>
            <person name="Clifton S.W."/>
            <person name="Rogers J."/>
            <person name="Van den Ackerveken G."/>
            <person name="Jones J.D."/>
            <person name="McDowell J.M."/>
            <person name="Beynon J."/>
            <person name="Tyler B.M."/>
        </authorList>
    </citation>
    <scope>NUCLEOTIDE SEQUENCE [LARGE SCALE GENOMIC DNA]</scope>
    <source>
        <strain evidence="2">Emoy2</strain>
    </source>
</reference>
<dbReference type="VEuPathDB" id="FungiDB:HpaG814192"/>
<dbReference type="HOGENOM" id="CLU_3110492_0_0_1"/>
<organism evidence="1 2">
    <name type="scientific">Hyaloperonospora arabidopsidis (strain Emoy2)</name>
    <name type="common">Downy mildew agent</name>
    <name type="synonym">Peronospora arabidopsidis</name>
    <dbReference type="NCBI Taxonomy" id="559515"/>
    <lineage>
        <taxon>Eukaryota</taxon>
        <taxon>Sar</taxon>
        <taxon>Stramenopiles</taxon>
        <taxon>Oomycota</taxon>
        <taxon>Peronosporomycetes</taxon>
        <taxon>Peronosporales</taxon>
        <taxon>Peronosporaceae</taxon>
        <taxon>Hyaloperonospora</taxon>
    </lineage>
</organism>
<protein>
    <submittedName>
        <fullName evidence="1">Uncharacterized protein</fullName>
    </submittedName>
</protein>
<dbReference type="Proteomes" id="UP000011713">
    <property type="component" value="Unassembled WGS sequence"/>
</dbReference>
<sequence length="51" mass="6041">MGRIHNEKATFLGAEDVICDTTFARKEALLGMDVWYMRGPRKVKTRLKWYH</sequence>
<keyword evidence="2" id="KW-1185">Reference proteome</keyword>
<proteinExistence type="predicted"/>
<evidence type="ECO:0000313" key="1">
    <source>
        <dbReference type="EnsemblProtists" id="HpaP814192"/>
    </source>
</evidence>
<name>M4C522_HYAAE</name>
<dbReference type="EMBL" id="JH599837">
    <property type="status" value="NOT_ANNOTATED_CDS"/>
    <property type="molecule type" value="Genomic_DNA"/>
</dbReference>
<dbReference type="AlphaFoldDB" id="M4C522"/>
<reference evidence="1" key="2">
    <citation type="submission" date="2015-06" db="UniProtKB">
        <authorList>
            <consortium name="EnsemblProtists"/>
        </authorList>
    </citation>
    <scope>IDENTIFICATION</scope>
    <source>
        <strain evidence="1">Emoy2</strain>
    </source>
</reference>
<accession>M4C522</accession>
<dbReference type="InParanoid" id="M4C522"/>
<evidence type="ECO:0000313" key="2">
    <source>
        <dbReference type="Proteomes" id="UP000011713"/>
    </source>
</evidence>
<dbReference type="EnsemblProtists" id="HpaT814192">
    <property type="protein sequence ID" value="HpaP814192"/>
    <property type="gene ID" value="HpaG814192"/>
</dbReference>